<feature type="domain" description="Alpha/beta hydrolase fold-3" evidence="2">
    <location>
        <begin position="82"/>
        <end position="290"/>
    </location>
</feature>
<dbReference type="InterPro" id="IPR029058">
    <property type="entry name" value="AB_hydrolase_fold"/>
</dbReference>
<proteinExistence type="predicted"/>
<gene>
    <name evidence="3" type="ORF">BDA99DRAFT_538605</name>
</gene>
<keyword evidence="4" id="KW-1185">Reference proteome</keyword>
<dbReference type="SUPFAM" id="SSF53474">
    <property type="entry name" value="alpha/beta-Hydrolases"/>
    <property type="match status" value="1"/>
</dbReference>
<sequence>MAPKVPVHPVYAAHFEKSKKAPKARNGEITLEQMREYANARLKEVPVRETLEEDMTVTQNGTEIKLTLFRPLGTENESLPVVVYYHGGGWVYGSKYTHGKVIRDIVVKSRVALVFVDYPLAPEVQFPVIHEVSYSALSWVVENGSSINVDINNLAIVGDSAGGNLTASISLMAKKRGLDDAIKAQIMIYPSAAPSREPYESYKLFGNGDYSLSLADIDFFGKAYYTEERNVIGFPLMASQEDMTGLPPALVLTAEADVLRDEGEEYARRLTEAGVSTCAVRVIGAIHGYINVPVETPAYKQTLSLIATHLDEAFGRD</sequence>
<reference evidence="3" key="1">
    <citation type="journal article" date="2022" name="IScience">
        <title>Evolution of zygomycete secretomes and the origins of terrestrial fungal ecologies.</title>
        <authorList>
            <person name="Chang Y."/>
            <person name="Wang Y."/>
            <person name="Mondo S."/>
            <person name="Ahrendt S."/>
            <person name="Andreopoulos W."/>
            <person name="Barry K."/>
            <person name="Beard J."/>
            <person name="Benny G.L."/>
            <person name="Blankenship S."/>
            <person name="Bonito G."/>
            <person name="Cuomo C."/>
            <person name="Desiro A."/>
            <person name="Gervers K.A."/>
            <person name="Hundley H."/>
            <person name="Kuo A."/>
            <person name="LaButti K."/>
            <person name="Lang B.F."/>
            <person name="Lipzen A."/>
            <person name="O'Donnell K."/>
            <person name="Pangilinan J."/>
            <person name="Reynolds N."/>
            <person name="Sandor L."/>
            <person name="Smith M.E."/>
            <person name="Tsang A."/>
            <person name="Grigoriev I.V."/>
            <person name="Stajich J.E."/>
            <person name="Spatafora J.W."/>
        </authorList>
    </citation>
    <scope>NUCLEOTIDE SEQUENCE</scope>
    <source>
        <strain evidence="3">RSA 2281</strain>
    </source>
</reference>
<dbReference type="PANTHER" id="PTHR48081">
    <property type="entry name" value="AB HYDROLASE SUPERFAMILY PROTEIN C4A8.06C"/>
    <property type="match status" value="1"/>
</dbReference>
<protein>
    <submittedName>
        <fullName evidence="3">Alpha/Beta hydrolase protein</fullName>
    </submittedName>
</protein>
<reference evidence="3" key="2">
    <citation type="submission" date="2023-02" db="EMBL/GenBank/DDBJ databases">
        <authorList>
            <consortium name="DOE Joint Genome Institute"/>
            <person name="Mondo S.J."/>
            <person name="Chang Y."/>
            <person name="Wang Y."/>
            <person name="Ahrendt S."/>
            <person name="Andreopoulos W."/>
            <person name="Barry K."/>
            <person name="Beard J."/>
            <person name="Benny G.L."/>
            <person name="Blankenship S."/>
            <person name="Bonito G."/>
            <person name="Cuomo C."/>
            <person name="Desiro A."/>
            <person name="Gervers K.A."/>
            <person name="Hundley H."/>
            <person name="Kuo A."/>
            <person name="LaButti K."/>
            <person name="Lang B.F."/>
            <person name="Lipzen A."/>
            <person name="O'Donnell K."/>
            <person name="Pangilinan J."/>
            <person name="Reynolds N."/>
            <person name="Sandor L."/>
            <person name="Smith M.W."/>
            <person name="Tsang A."/>
            <person name="Grigoriev I.V."/>
            <person name="Stajich J.E."/>
            <person name="Spatafora J.W."/>
        </authorList>
    </citation>
    <scope>NUCLEOTIDE SEQUENCE</scope>
    <source>
        <strain evidence="3">RSA 2281</strain>
    </source>
</reference>
<evidence type="ECO:0000313" key="4">
    <source>
        <dbReference type="Proteomes" id="UP001209540"/>
    </source>
</evidence>
<dbReference type="GO" id="GO:0016787">
    <property type="term" value="F:hydrolase activity"/>
    <property type="evidence" value="ECO:0007669"/>
    <property type="project" value="UniProtKB-KW"/>
</dbReference>
<name>A0AAD5K7Q6_9FUNG</name>
<organism evidence="3 4">
    <name type="scientific">Phascolomyces articulosus</name>
    <dbReference type="NCBI Taxonomy" id="60185"/>
    <lineage>
        <taxon>Eukaryota</taxon>
        <taxon>Fungi</taxon>
        <taxon>Fungi incertae sedis</taxon>
        <taxon>Mucoromycota</taxon>
        <taxon>Mucoromycotina</taxon>
        <taxon>Mucoromycetes</taxon>
        <taxon>Mucorales</taxon>
        <taxon>Lichtheimiaceae</taxon>
        <taxon>Phascolomyces</taxon>
    </lineage>
</organism>
<dbReference type="InterPro" id="IPR050300">
    <property type="entry name" value="GDXG_lipolytic_enzyme"/>
</dbReference>
<dbReference type="Proteomes" id="UP001209540">
    <property type="component" value="Unassembled WGS sequence"/>
</dbReference>
<keyword evidence="1 3" id="KW-0378">Hydrolase</keyword>
<evidence type="ECO:0000313" key="3">
    <source>
        <dbReference type="EMBL" id="KAI9259645.1"/>
    </source>
</evidence>
<dbReference type="Gene3D" id="3.40.50.1820">
    <property type="entry name" value="alpha/beta hydrolase"/>
    <property type="match status" value="1"/>
</dbReference>
<evidence type="ECO:0000256" key="1">
    <source>
        <dbReference type="ARBA" id="ARBA00022801"/>
    </source>
</evidence>
<comment type="caution">
    <text evidence="3">The sequence shown here is derived from an EMBL/GenBank/DDBJ whole genome shotgun (WGS) entry which is preliminary data.</text>
</comment>
<dbReference type="InterPro" id="IPR013094">
    <property type="entry name" value="AB_hydrolase_3"/>
</dbReference>
<dbReference type="EMBL" id="JAIXMP010000017">
    <property type="protein sequence ID" value="KAI9259645.1"/>
    <property type="molecule type" value="Genomic_DNA"/>
</dbReference>
<evidence type="ECO:0000259" key="2">
    <source>
        <dbReference type="Pfam" id="PF07859"/>
    </source>
</evidence>
<dbReference type="PANTHER" id="PTHR48081:SF8">
    <property type="entry name" value="ALPHA_BETA HYDROLASE FOLD-3 DOMAIN-CONTAINING PROTEIN-RELATED"/>
    <property type="match status" value="1"/>
</dbReference>
<dbReference type="Pfam" id="PF07859">
    <property type="entry name" value="Abhydrolase_3"/>
    <property type="match status" value="1"/>
</dbReference>
<dbReference type="AlphaFoldDB" id="A0AAD5K7Q6"/>
<accession>A0AAD5K7Q6</accession>